<comment type="caution">
    <text evidence="1">The sequence shown here is derived from an EMBL/GenBank/DDBJ whole genome shotgun (WGS) entry which is preliminary data.</text>
</comment>
<dbReference type="Proteomes" id="UP000623687">
    <property type="component" value="Unassembled WGS sequence"/>
</dbReference>
<reference evidence="1" key="1">
    <citation type="submission" date="2019-07" db="EMBL/GenBank/DDBJ databases">
        <authorList>
            <person name="Palmer J.M."/>
        </authorList>
    </citation>
    <scope>NUCLEOTIDE SEQUENCE</scope>
    <source>
        <strain evidence="1">PC9</strain>
    </source>
</reference>
<keyword evidence="2" id="KW-1185">Reference proteome</keyword>
<name>A0A8H7A1D5_PLEOS</name>
<dbReference type="GeneID" id="59372650"/>
<dbReference type="AlphaFoldDB" id="A0A8H7A1D5"/>
<organism evidence="1 2">
    <name type="scientific">Pleurotus ostreatus</name>
    <name type="common">Oyster mushroom</name>
    <name type="synonym">White-rot fungus</name>
    <dbReference type="NCBI Taxonomy" id="5322"/>
    <lineage>
        <taxon>Eukaryota</taxon>
        <taxon>Fungi</taxon>
        <taxon>Dikarya</taxon>
        <taxon>Basidiomycota</taxon>
        <taxon>Agaricomycotina</taxon>
        <taxon>Agaricomycetes</taxon>
        <taxon>Agaricomycetidae</taxon>
        <taxon>Agaricales</taxon>
        <taxon>Pleurotineae</taxon>
        <taxon>Pleurotaceae</taxon>
        <taxon>Pleurotus</taxon>
    </lineage>
</organism>
<evidence type="ECO:0000313" key="2">
    <source>
        <dbReference type="Proteomes" id="UP000623687"/>
    </source>
</evidence>
<dbReference type="EMBL" id="JACETU010000002">
    <property type="protein sequence ID" value="KAF7436006.1"/>
    <property type="molecule type" value="Genomic_DNA"/>
</dbReference>
<gene>
    <name evidence="1" type="ORF">PC9H_002832</name>
</gene>
<proteinExistence type="predicted"/>
<protein>
    <submittedName>
        <fullName evidence="1">Uncharacterized protein</fullName>
    </submittedName>
</protein>
<evidence type="ECO:0000313" key="1">
    <source>
        <dbReference type="EMBL" id="KAF7436006.1"/>
    </source>
</evidence>
<dbReference type="VEuPathDB" id="FungiDB:PC9H_002832"/>
<accession>A0A8H7A1D5</accession>
<dbReference type="RefSeq" id="XP_036633905.1">
    <property type="nucleotide sequence ID" value="XM_036772432.1"/>
</dbReference>
<sequence length="168" mass="18746">MTTATTAIPTTIPGMYTVRSAKRLFPSPSPTSSRVSMDNGRCMEEAIHAVPDDFEVERRLIPGLEDRRLAGSFFVVGGTIKSLQIFKYSTFNLQPPTSNLQTCLRTPGHLTAFTSPVPVHAPKRHVVYVYVYVGNRDRAAWEWFLLGYGIWHILTGQQAYANPPPPPK</sequence>